<proteinExistence type="predicted"/>
<organism evidence="1">
    <name type="scientific">Rhizophora mucronata</name>
    <name type="common">Asiatic mangrove</name>
    <dbReference type="NCBI Taxonomy" id="61149"/>
    <lineage>
        <taxon>Eukaryota</taxon>
        <taxon>Viridiplantae</taxon>
        <taxon>Streptophyta</taxon>
        <taxon>Embryophyta</taxon>
        <taxon>Tracheophyta</taxon>
        <taxon>Spermatophyta</taxon>
        <taxon>Magnoliopsida</taxon>
        <taxon>eudicotyledons</taxon>
        <taxon>Gunneridae</taxon>
        <taxon>Pentapetalae</taxon>
        <taxon>rosids</taxon>
        <taxon>fabids</taxon>
        <taxon>Malpighiales</taxon>
        <taxon>Rhizophoraceae</taxon>
        <taxon>Rhizophora</taxon>
    </lineage>
</organism>
<dbReference type="EMBL" id="GGEC01002163">
    <property type="protein sequence ID" value="MBW82646.1"/>
    <property type="molecule type" value="Transcribed_RNA"/>
</dbReference>
<accession>A0A2P2IN66</accession>
<dbReference type="AlphaFoldDB" id="A0A2P2IN66"/>
<protein>
    <submittedName>
        <fullName evidence="1">Uncharacterized protein</fullName>
    </submittedName>
</protein>
<evidence type="ECO:0000313" key="1">
    <source>
        <dbReference type="EMBL" id="MBW82646.1"/>
    </source>
</evidence>
<reference evidence="1" key="1">
    <citation type="submission" date="2018-02" db="EMBL/GenBank/DDBJ databases">
        <title>Rhizophora mucronata_Transcriptome.</title>
        <authorList>
            <person name="Meera S.P."/>
            <person name="Sreeshan A."/>
            <person name="Augustine A."/>
        </authorList>
    </citation>
    <scope>NUCLEOTIDE SEQUENCE</scope>
    <source>
        <tissue evidence="1">Leaf</tissue>
    </source>
</reference>
<name>A0A2P2IN66_RHIMU</name>
<sequence length="40" mass="4630">MEASYSFTLGGRIKREQKRKINGLFQYHLCRMIVGACQVP</sequence>